<reference evidence="1 2" key="1">
    <citation type="journal article" date="2021" name="Elife">
        <title>Chloroplast acquisition without the gene transfer in kleptoplastic sea slugs, Plakobranchus ocellatus.</title>
        <authorList>
            <person name="Maeda T."/>
            <person name="Takahashi S."/>
            <person name="Yoshida T."/>
            <person name="Shimamura S."/>
            <person name="Takaki Y."/>
            <person name="Nagai Y."/>
            <person name="Toyoda A."/>
            <person name="Suzuki Y."/>
            <person name="Arimoto A."/>
            <person name="Ishii H."/>
            <person name="Satoh N."/>
            <person name="Nishiyama T."/>
            <person name="Hasebe M."/>
            <person name="Maruyama T."/>
            <person name="Minagawa J."/>
            <person name="Obokata J."/>
            <person name="Shigenobu S."/>
        </authorList>
    </citation>
    <scope>NUCLEOTIDE SEQUENCE [LARGE SCALE GENOMIC DNA]</scope>
</reference>
<name>A0AAV4BTZ4_9GAST</name>
<evidence type="ECO:0000313" key="1">
    <source>
        <dbReference type="EMBL" id="GFO22605.1"/>
    </source>
</evidence>
<gene>
    <name evidence="1" type="ORF">PoB_004911000</name>
</gene>
<organism evidence="1 2">
    <name type="scientific">Plakobranchus ocellatus</name>
    <dbReference type="NCBI Taxonomy" id="259542"/>
    <lineage>
        <taxon>Eukaryota</taxon>
        <taxon>Metazoa</taxon>
        <taxon>Spiralia</taxon>
        <taxon>Lophotrochozoa</taxon>
        <taxon>Mollusca</taxon>
        <taxon>Gastropoda</taxon>
        <taxon>Heterobranchia</taxon>
        <taxon>Euthyneura</taxon>
        <taxon>Panpulmonata</taxon>
        <taxon>Sacoglossa</taxon>
        <taxon>Placobranchoidea</taxon>
        <taxon>Plakobranchidae</taxon>
        <taxon>Plakobranchus</taxon>
    </lineage>
</organism>
<dbReference type="EMBL" id="BLXT01005428">
    <property type="protein sequence ID" value="GFO22605.1"/>
    <property type="molecule type" value="Genomic_DNA"/>
</dbReference>
<protein>
    <submittedName>
        <fullName evidence="1">Uncharacterized protein</fullName>
    </submittedName>
</protein>
<comment type="caution">
    <text evidence="1">The sequence shown here is derived from an EMBL/GenBank/DDBJ whole genome shotgun (WGS) entry which is preliminary data.</text>
</comment>
<dbReference type="Proteomes" id="UP000735302">
    <property type="component" value="Unassembled WGS sequence"/>
</dbReference>
<keyword evidence="2" id="KW-1185">Reference proteome</keyword>
<proteinExistence type="predicted"/>
<sequence length="78" mass="8458">MPSVTPKPTEVLNLQVTMAKAKARKVECTPSPPVSRSVSKLHKCPVPECSFKGPWYTAHFLKTCAMASNDAELKAASK</sequence>
<evidence type="ECO:0000313" key="2">
    <source>
        <dbReference type="Proteomes" id="UP000735302"/>
    </source>
</evidence>
<dbReference type="AlphaFoldDB" id="A0AAV4BTZ4"/>
<accession>A0AAV4BTZ4</accession>